<organism evidence="4">
    <name type="scientific">Salmonella enteritidis</name>
    <dbReference type="NCBI Taxonomy" id="149539"/>
    <lineage>
        <taxon>Bacteria</taxon>
        <taxon>Pseudomonadati</taxon>
        <taxon>Pseudomonadota</taxon>
        <taxon>Gammaproteobacteria</taxon>
        <taxon>Enterobacterales</taxon>
        <taxon>Enterobacteriaceae</taxon>
        <taxon>Salmonella</taxon>
    </lineage>
</organism>
<dbReference type="Pfam" id="PF08437">
    <property type="entry name" value="Glyco_transf_8C"/>
    <property type="match status" value="1"/>
</dbReference>
<evidence type="ECO:0000256" key="2">
    <source>
        <dbReference type="ARBA" id="ARBA00022723"/>
    </source>
</evidence>
<reference evidence="4" key="1">
    <citation type="submission" date="2018-07" db="EMBL/GenBank/DDBJ databases">
        <authorList>
            <person name="Ashton P.M."/>
            <person name="Dallman T."/>
            <person name="Nair S."/>
            <person name="De Pinna E."/>
            <person name="Peters T."/>
            <person name="Grant K."/>
        </authorList>
    </citation>
    <scope>NUCLEOTIDE SEQUENCE</scope>
    <source>
        <strain evidence="4">245081</strain>
    </source>
</reference>
<gene>
    <name evidence="4" type="ORF">DUU06_25930</name>
</gene>
<dbReference type="GO" id="GO:0046872">
    <property type="term" value="F:metal ion binding"/>
    <property type="evidence" value="ECO:0007669"/>
    <property type="project" value="UniProtKB-KW"/>
</dbReference>
<dbReference type="AlphaFoldDB" id="A0A5V0BW39"/>
<name>A0A5V0BW39_SALEN</name>
<dbReference type="Pfam" id="PF01501">
    <property type="entry name" value="Glyco_transf_8"/>
    <property type="match status" value="1"/>
</dbReference>
<feature type="domain" description="Glycosyl transferase family 8 C-terminal" evidence="3">
    <location>
        <begin position="75"/>
        <end position="131"/>
    </location>
</feature>
<sequence length="138" mass="16301">MIKNKVSRNVILFIQYRSYLWLQSKCILKSQNFLFQPLTVIIITKDKFISPVKNDTVLIHYIGPTKPWHNWAGGYQASKPFIAAKMVSPWKNTPLLRPINSNQLRYCAKHMLRNKKYINGLFSYFLYFIKKLPINTFS</sequence>
<comment type="caution">
    <text evidence="4">The sequence shown here is derived from an EMBL/GenBank/DDBJ whole genome shotgun (WGS) entry which is preliminary data.</text>
</comment>
<comment type="similarity">
    <text evidence="1">Belongs to the glycosyltransferase 8 family.</text>
</comment>
<evidence type="ECO:0000313" key="4">
    <source>
        <dbReference type="EMBL" id="EBS5460974.1"/>
    </source>
</evidence>
<proteinExistence type="inferred from homology"/>
<evidence type="ECO:0000259" key="3">
    <source>
        <dbReference type="Pfam" id="PF08437"/>
    </source>
</evidence>
<dbReference type="GO" id="GO:0008918">
    <property type="term" value="F:lipopolysaccharide 3-alpha-galactosyltransferase activity"/>
    <property type="evidence" value="ECO:0007669"/>
    <property type="project" value="InterPro"/>
</dbReference>
<evidence type="ECO:0000256" key="1">
    <source>
        <dbReference type="ARBA" id="ARBA00006351"/>
    </source>
</evidence>
<dbReference type="InterPro" id="IPR013645">
    <property type="entry name" value="Glyco_transf_8N"/>
</dbReference>
<keyword evidence="2" id="KW-0479">Metal-binding</keyword>
<protein>
    <recommendedName>
        <fullName evidence="3">Glycosyl transferase family 8 C-terminal domain-containing protein</fullName>
    </recommendedName>
</protein>
<dbReference type="EMBL" id="AAGVVM010000101">
    <property type="protein sequence ID" value="EBS5460974.1"/>
    <property type="molecule type" value="Genomic_DNA"/>
</dbReference>
<dbReference type="InterPro" id="IPR002495">
    <property type="entry name" value="Glyco_trans_8"/>
</dbReference>
<accession>A0A5V0BW39</accession>